<keyword evidence="2" id="KW-1185">Reference proteome</keyword>
<accession>A0ACB8U9G3</accession>
<evidence type="ECO:0000313" key="1">
    <source>
        <dbReference type="EMBL" id="KAI0090942.1"/>
    </source>
</evidence>
<name>A0ACB8U9G3_9APHY</name>
<sequence>MTGCWIGPVPHRIFLDEFMFSASFSIPPNAQFPPKKETETAMYEPFFRAVKDSKICPRINFFITAYAHGPDRELQRPDGGANDYPFETASHRWIKHKQPFDWNKNGLIVEFKKGEGEDPFYSLEQAKTNNSIEKVNPASITTLGQLSGYAREAFLHQHRTHLFMLFIAGNTARFIRWDRAGAVVSAPSDYVEDSKPLAQFFWSYNKMSPAQRGWDMTVQKPSSAEVQQLQRAINDWITRHGGVEDLKRRFPGAELTLDEDYPVYKLVIEPEFGKRQVLVIQRPFMHSYDLVGSATRTYFAYSQTEKEVLFYKEGWRVEAEKGTSEATAYKHLSEHNVPHTPTVFCAGDVRVGGELIRTESNVWARKTEAEWYVTCSALQPRVLHRIVQRLYYPVQWLLSSREFVTVMRDCTIASEKSFEIGLLHRDISIGNVMANFEDDGKTFVEGILNDWDHFGYVSSNNQVRSIHRSGTWPFMSIEILRNPNVRHSIRDEMQSIFWVFLYGTFRFFDNNDAIIWDLFFDKKRKNVEGRVEYFGGGAKRDFFLQAGDFTEPNRTDGITTKALRDVVEAMALYWQYYYYMEGWWGMHGDWQPLHGNSARHDISATVRAAASIPLDGLLSERTASTDDNETGLLADDFKEMLSKPQTWITVFNRSLKDEPAEIWPSSDAVPDRYPQDKAKVMRMKERVEEIISINMGESYLSRSLPVASASADSEPPANALAGKEHARDDGDNDNPGDGDIDPSGSSSRFKKRRIARPVGSSDASGPSSSPVASSSGDLIHGRSIHRGAVGHPESRLEEVREGHVQRGRRSHKHRGLRRPVRK</sequence>
<dbReference type="Proteomes" id="UP001055072">
    <property type="component" value="Unassembled WGS sequence"/>
</dbReference>
<evidence type="ECO:0000313" key="2">
    <source>
        <dbReference type="Proteomes" id="UP001055072"/>
    </source>
</evidence>
<dbReference type="EMBL" id="MU274906">
    <property type="protein sequence ID" value="KAI0090942.1"/>
    <property type="molecule type" value="Genomic_DNA"/>
</dbReference>
<comment type="caution">
    <text evidence="1">The sequence shown here is derived from an EMBL/GenBank/DDBJ whole genome shotgun (WGS) entry which is preliminary data.</text>
</comment>
<gene>
    <name evidence="1" type="ORF">BDY19DRAFT_932555</name>
</gene>
<reference evidence="1" key="1">
    <citation type="journal article" date="2021" name="Environ. Microbiol.">
        <title>Gene family expansions and transcriptome signatures uncover fungal adaptations to wood decay.</title>
        <authorList>
            <person name="Hage H."/>
            <person name="Miyauchi S."/>
            <person name="Viragh M."/>
            <person name="Drula E."/>
            <person name="Min B."/>
            <person name="Chaduli D."/>
            <person name="Navarro D."/>
            <person name="Favel A."/>
            <person name="Norest M."/>
            <person name="Lesage-Meessen L."/>
            <person name="Balint B."/>
            <person name="Merenyi Z."/>
            <person name="de Eugenio L."/>
            <person name="Morin E."/>
            <person name="Martinez A.T."/>
            <person name="Baldrian P."/>
            <person name="Stursova M."/>
            <person name="Martinez M.J."/>
            <person name="Novotny C."/>
            <person name="Magnuson J.K."/>
            <person name="Spatafora J.W."/>
            <person name="Maurice S."/>
            <person name="Pangilinan J."/>
            <person name="Andreopoulos W."/>
            <person name="LaButti K."/>
            <person name="Hundley H."/>
            <person name="Na H."/>
            <person name="Kuo A."/>
            <person name="Barry K."/>
            <person name="Lipzen A."/>
            <person name="Henrissat B."/>
            <person name="Riley R."/>
            <person name="Ahrendt S."/>
            <person name="Nagy L.G."/>
            <person name="Grigoriev I.V."/>
            <person name="Martin F."/>
            <person name="Rosso M.N."/>
        </authorList>
    </citation>
    <scope>NUCLEOTIDE SEQUENCE</scope>
    <source>
        <strain evidence="1">CBS 384.51</strain>
    </source>
</reference>
<protein>
    <submittedName>
        <fullName evidence="1">Uncharacterized protein</fullName>
    </submittedName>
</protein>
<proteinExistence type="predicted"/>
<organism evidence="1 2">
    <name type="scientific">Irpex rosettiformis</name>
    <dbReference type="NCBI Taxonomy" id="378272"/>
    <lineage>
        <taxon>Eukaryota</taxon>
        <taxon>Fungi</taxon>
        <taxon>Dikarya</taxon>
        <taxon>Basidiomycota</taxon>
        <taxon>Agaricomycotina</taxon>
        <taxon>Agaricomycetes</taxon>
        <taxon>Polyporales</taxon>
        <taxon>Irpicaceae</taxon>
        <taxon>Irpex</taxon>
    </lineage>
</organism>